<dbReference type="AlphaFoldDB" id="A0A916DVE1"/>
<protein>
    <submittedName>
        <fullName evidence="2">Uncharacterized protein</fullName>
    </submittedName>
</protein>
<gene>
    <name evidence="2" type="ORF">AsAng_0043710</name>
</gene>
<keyword evidence="3" id="KW-1185">Reference proteome</keyword>
<sequence length="296" mass="33309">MVVRTVLRITKCLALIALVFLFSSDDANAQRGKRGKRGKGKRGGELTILKNLPEFFVNDNLLPKYLKVIYKKDAARLALRLINKEQRISKQTIRVPEELVQAIYNALVAVRTSDYGAIDTIAGKYNVRSFPIPNVESIILVFEHDAPWVEPLKQRQDTTGSVTINNLIREYNLVMTRMVYLDEERAGLVLQSREPLNMPALMMKFFTSEGVGSIEEILPYGDGNDIAIARTGDGWEINYSVKFGNCVNQCQKFHQWKFTVSEGGEVAYIGGSGHTIPPWINANAQAKKYPDVLKKN</sequence>
<organism evidence="2 3">
    <name type="scientific">Aureispira anguillae</name>
    <dbReference type="NCBI Taxonomy" id="2864201"/>
    <lineage>
        <taxon>Bacteria</taxon>
        <taxon>Pseudomonadati</taxon>
        <taxon>Bacteroidota</taxon>
        <taxon>Saprospiria</taxon>
        <taxon>Saprospirales</taxon>
        <taxon>Saprospiraceae</taxon>
        <taxon>Aureispira</taxon>
    </lineage>
</organism>
<evidence type="ECO:0000313" key="3">
    <source>
        <dbReference type="Proteomes" id="UP001060919"/>
    </source>
</evidence>
<dbReference type="Proteomes" id="UP001060919">
    <property type="component" value="Chromosome"/>
</dbReference>
<dbReference type="RefSeq" id="WP_264788888.1">
    <property type="nucleotide sequence ID" value="NZ_AP026867.1"/>
</dbReference>
<evidence type="ECO:0000256" key="1">
    <source>
        <dbReference type="SAM" id="SignalP"/>
    </source>
</evidence>
<keyword evidence="1" id="KW-0732">Signal</keyword>
<reference evidence="2" key="1">
    <citation type="submission" date="2022-09" db="EMBL/GenBank/DDBJ databases">
        <title>Aureispira anguillicida sp. nov., isolated from Leptocephalus of Japanese eel Anguilla japonica.</title>
        <authorList>
            <person name="Yuasa K."/>
            <person name="Mekata T."/>
            <person name="Ikunari K."/>
        </authorList>
    </citation>
    <scope>NUCLEOTIDE SEQUENCE</scope>
    <source>
        <strain evidence="2">EL160426</strain>
    </source>
</reference>
<accession>A0A916DVE1</accession>
<feature type="signal peptide" evidence="1">
    <location>
        <begin position="1"/>
        <end position="29"/>
    </location>
</feature>
<proteinExistence type="predicted"/>
<name>A0A916DVE1_9BACT</name>
<feature type="chain" id="PRO_5038023135" evidence="1">
    <location>
        <begin position="30"/>
        <end position="296"/>
    </location>
</feature>
<evidence type="ECO:0000313" key="2">
    <source>
        <dbReference type="EMBL" id="BDS13632.1"/>
    </source>
</evidence>
<dbReference type="EMBL" id="AP026867">
    <property type="protein sequence ID" value="BDS13632.1"/>
    <property type="molecule type" value="Genomic_DNA"/>
</dbReference>
<dbReference type="KEGG" id="aup:AsAng_0043710"/>